<feature type="transmembrane region" description="Helical" evidence="7">
    <location>
        <begin position="75"/>
        <end position="96"/>
    </location>
</feature>
<dbReference type="GO" id="GO:0005886">
    <property type="term" value="C:plasma membrane"/>
    <property type="evidence" value="ECO:0007669"/>
    <property type="project" value="UniProtKB-SubCell"/>
</dbReference>
<dbReference type="PANTHER" id="PTHR33452">
    <property type="entry name" value="OXIDOREDUCTASE CATD-RELATED"/>
    <property type="match status" value="1"/>
</dbReference>
<sequence length="153" mass="16195">MHLRPLLAKFDTAAAYLQSPLLLALRLYWGWQFAQTGWGKLMNLDRTAGFFASLDIPLPKLNAVMAGGTECLGGVLLLLGLFARPAAVPLIFTMLVAYGTADRDALNAIVSNPDEFVTAAPFLFLLASLIVLAFGPGKLSLDAMLGKGGGASK</sequence>
<evidence type="ECO:0000256" key="1">
    <source>
        <dbReference type="ARBA" id="ARBA00004651"/>
    </source>
</evidence>
<dbReference type="STRING" id="1838286.Verru16b_01571"/>
<evidence type="ECO:0000256" key="3">
    <source>
        <dbReference type="ARBA" id="ARBA00022475"/>
    </source>
</evidence>
<proteinExistence type="inferred from homology"/>
<evidence type="ECO:0000313" key="9">
    <source>
        <dbReference type="Proteomes" id="UP000095228"/>
    </source>
</evidence>
<organism evidence="8 9">
    <name type="scientific">Lacunisphaera limnophila</name>
    <dbReference type="NCBI Taxonomy" id="1838286"/>
    <lineage>
        <taxon>Bacteria</taxon>
        <taxon>Pseudomonadati</taxon>
        <taxon>Verrucomicrobiota</taxon>
        <taxon>Opitutia</taxon>
        <taxon>Opitutales</taxon>
        <taxon>Opitutaceae</taxon>
        <taxon>Lacunisphaera</taxon>
    </lineage>
</organism>
<protein>
    <submittedName>
        <fullName evidence="8">Inner membrane protein YphA</fullName>
    </submittedName>
</protein>
<dbReference type="OrthoDB" id="8228280at2"/>
<dbReference type="PANTHER" id="PTHR33452:SF1">
    <property type="entry name" value="INNER MEMBRANE PROTEIN YPHA-RELATED"/>
    <property type="match status" value="1"/>
</dbReference>
<feature type="transmembrane region" description="Helical" evidence="7">
    <location>
        <begin position="116"/>
        <end position="135"/>
    </location>
</feature>
<dbReference type="KEGG" id="obg:Verru16b_01571"/>
<dbReference type="RefSeq" id="WP_069961749.1">
    <property type="nucleotide sequence ID" value="NZ_CP016094.1"/>
</dbReference>
<dbReference type="InterPro" id="IPR032808">
    <property type="entry name" value="DoxX"/>
</dbReference>
<evidence type="ECO:0000256" key="4">
    <source>
        <dbReference type="ARBA" id="ARBA00022692"/>
    </source>
</evidence>
<dbReference type="AlphaFoldDB" id="A0A1D8AUC8"/>
<evidence type="ECO:0000256" key="2">
    <source>
        <dbReference type="ARBA" id="ARBA00006679"/>
    </source>
</evidence>
<reference evidence="8 9" key="1">
    <citation type="submission" date="2016-06" db="EMBL/GenBank/DDBJ databases">
        <title>Three novel species with peptidoglycan cell walls form the new genus Lacunisphaera gen. nov. in the family Opitutaceae of the verrucomicrobial subdivision 4.</title>
        <authorList>
            <person name="Rast P."/>
            <person name="Gloeckner I."/>
            <person name="Jogler M."/>
            <person name="Boedeker C."/>
            <person name="Jeske O."/>
            <person name="Wiegand S."/>
            <person name="Reinhardt R."/>
            <person name="Schumann P."/>
            <person name="Rohde M."/>
            <person name="Spring S."/>
            <person name="Gloeckner F.O."/>
            <person name="Jogler C."/>
        </authorList>
    </citation>
    <scope>NUCLEOTIDE SEQUENCE [LARGE SCALE GENOMIC DNA]</scope>
    <source>
        <strain evidence="8 9">IG16b</strain>
    </source>
</reference>
<dbReference type="Pfam" id="PF07681">
    <property type="entry name" value="DoxX"/>
    <property type="match status" value="1"/>
</dbReference>
<evidence type="ECO:0000256" key="7">
    <source>
        <dbReference type="SAM" id="Phobius"/>
    </source>
</evidence>
<evidence type="ECO:0000256" key="5">
    <source>
        <dbReference type="ARBA" id="ARBA00022989"/>
    </source>
</evidence>
<keyword evidence="4 7" id="KW-0812">Transmembrane</keyword>
<keyword evidence="9" id="KW-1185">Reference proteome</keyword>
<keyword evidence="5 7" id="KW-1133">Transmembrane helix</keyword>
<accession>A0A1D8AUC8</accession>
<dbReference type="Proteomes" id="UP000095228">
    <property type="component" value="Chromosome"/>
</dbReference>
<name>A0A1D8AUC8_9BACT</name>
<gene>
    <name evidence="8" type="primary">yphA</name>
    <name evidence="8" type="ORF">Verru16b_01571</name>
</gene>
<dbReference type="InterPro" id="IPR051907">
    <property type="entry name" value="DoxX-like_oxidoreductase"/>
</dbReference>
<keyword evidence="3" id="KW-1003">Cell membrane</keyword>
<comment type="subcellular location">
    <subcellularLocation>
        <location evidence="1">Cell membrane</location>
        <topology evidence="1">Multi-pass membrane protein</topology>
    </subcellularLocation>
</comment>
<evidence type="ECO:0000313" key="8">
    <source>
        <dbReference type="EMBL" id="AOS44509.1"/>
    </source>
</evidence>
<dbReference type="EMBL" id="CP016094">
    <property type="protein sequence ID" value="AOS44509.1"/>
    <property type="molecule type" value="Genomic_DNA"/>
</dbReference>
<keyword evidence="6 7" id="KW-0472">Membrane</keyword>
<evidence type="ECO:0000256" key="6">
    <source>
        <dbReference type="ARBA" id="ARBA00023136"/>
    </source>
</evidence>
<comment type="similarity">
    <text evidence="2">Belongs to the DoxX family.</text>
</comment>